<dbReference type="GO" id="GO:0009451">
    <property type="term" value="P:RNA modification"/>
    <property type="evidence" value="ECO:0007669"/>
    <property type="project" value="InterPro"/>
</dbReference>
<dbReference type="PANTHER" id="PTHR47926">
    <property type="entry name" value="PENTATRICOPEPTIDE REPEAT-CONTAINING PROTEIN"/>
    <property type="match status" value="1"/>
</dbReference>
<reference evidence="3 4" key="1">
    <citation type="submission" date="2019-09" db="EMBL/GenBank/DDBJ databases">
        <title>A chromosome-level genome assembly of the Chinese tupelo Nyssa sinensis.</title>
        <authorList>
            <person name="Yang X."/>
            <person name="Kang M."/>
            <person name="Yang Y."/>
            <person name="Xiong H."/>
            <person name="Wang M."/>
            <person name="Zhang Z."/>
            <person name="Wang Z."/>
            <person name="Wu H."/>
            <person name="Ma T."/>
            <person name="Liu J."/>
            <person name="Xi Z."/>
        </authorList>
    </citation>
    <scope>NUCLEOTIDE SEQUENCE [LARGE SCALE GENOMIC DNA]</scope>
    <source>
        <strain evidence="3">J267</strain>
        <tissue evidence="3">Leaf</tissue>
    </source>
</reference>
<dbReference type="FunFam" id="1.25.40.10:FF:000184">
    <property type="entry name" value="Pentatricopeptide repeat-containing protein, chloroplastic"/>
    <property type="match status" value="1"/>
</dbReference>
<sequence>MGPTLLSKARKMSKFTVPFIISGLQISTTKQVQQTHAIITKVGLYNHPFVLAKLITFLSLSPFGSLLYAQAIFNETLMGNPFLCNTMIRAYNKSVFPINAIYIYNHMHHMNVQLDNFTYNFVLKACARVLYCTKEDTRRIGFDIARKGAEVHCRVVKSGFDCDHFIQNSLVYMYSQCGFLAHARLVFDEMSEKTVTSWNIMILAYDRMNDFDAADLLLELMPGKNVISWNILIARYVRLNNIEVARSIFEEMPERDAVSWNSMIAGYVQIKDYAAALELYGEMQIAKVEATEITLISVLGACAETGALEMGRKIHESLKAKEYKVEGFLGNALVDMYAKCGNLNWAWEVFNELKMKPVSCWNAMIVGLAVHGYCAEALQLFSTMELSLDEVSPNRVTFIGVLIACSRKGLVEEGRSFFRRMIEVYHITPDIKHYGCMVDLFSRWGLLNEAHEVIKTMPLSSNSILWRNLLGACRTHGNVELAEASFQELSKLEPLTDGDYVLLSNIYADAERWDNVERVRNEMISARVAKKPGSSNIEMKMIN</sequence>
<dbReference type="Proteomes" id="UP000325577">
    <property type="component" value="Linkage Group LG7"/>
</dbReference>
<gene>
    <name evidence="3" type="ORF">F0562_015127</name>
</gene>
<name>A0A5J4ZG62_9ASTE</name>
<dbReference type="InterPro" id="IPR046848">
    <property type="entry name" value="E_motif"/>
</dbReference>
<dbReference type="Gene3D" id="1.25.40.10">
    <property type="entry name" value="Tetratricopeptide repeat domain"/>
    <property type="match status" value="3"/>
</dbReference>
<proteinExistence type="predicted"/>
<evidence type="ECO:0000256" key="1">
    <source>
        <dbReference type="ARBA" id="ARBA00022737"/>
    </source>
</evidence>
<dbReference type="AlphaFoldDB" id="A0A5J4ZG62"/>
<dbReference type="EMBL" id="CM018050">
    <property type="protein sequence ID" value="KAA8517653.1"/>
    <property type="molecule type" value="Genomic_DNA"/>
</dbReference>
<organism evidence="3 4">
    <name type="scientific">Nyssa sinensis</name>
    <dbReference type="NCBI Taxonomy" id="561372"/>
    <lineage>
        <taxon>Eukaryota</taxon>
        <taxon>Viridiplantae</taxon>
        <taxon>Streptophyta</taxon>
        <taxon>Embryophyta</taxon>
        <taxon>Tracheophyta</taxon>
        <taxon>Spermatophyta</taxon>
        <taxon>Magnoliopsida</taxon>
        <taxon>eudicotyledons</taxon>
        <taxon>Gunneridae</taxon>
        <taxon>Pentapetalae</taxon>
        <taxon>asterids</taxon>
        <taxon>Cornales</taxon>
        <taxon>Nyssaceae</taxon>
        <taxon>Nyssa</taxon>
    </lineage>
</organism>
<dbReference type="FunFam" id="1.25.40.10:FF:001746">
    <property type="entry name" value="Pentatricopeptide repeat-containing protein mitochondrial"/>
    <property type="match status" value="1"/>
</dbReference>
<evidence type="ECO:0000313" key="3">
    <source>
        <dbReference type="EMBL" id="KAA8517653.1"/>
    </source>
</evidence>
<dbReference type="Pfam" id="PF01535">
    <property type="entry name" value="PPR"/>
    <property type="match status" value="8"/>
</dbReference>
<dbReference type="InterPro" id="IPR011990">
    <property type="entry name" value="TPR-like_helical_dom_sf"/>
</dbReference>
<keyword evidence="4" id="KW-1185">Reference proteome</keyword>
<protein>
    <recommendedName>
        <fullName evidence="5">Pentacotripeptide-repeat region of PRORP domain-containing protein</fullName>
    </recommendedName>
</protein>
<dbReference type="NCBIfam" id="TIGR00756">
    <property type="entry name" value="PPR"/>
    <property type="match status" value="2"/>
</dbReference>
<keyword evidence="1" id="KW-0677">Repeat</keyword>
<accession>A0A5J4ZG62</accession>
<evidence type="ECO:0000313" key="4">
    <source>
        <dbReference type="Proteomes" id="UP000325577"/>
    </source>
</evidence>
<evidence type="ECO:0000256" key="2">
    <source>
        <dbReference type="PROSITE-ProRule" id="PRU00708"/>
    </source>
</evidence>
<dbReference type="Pfam" id="PF20431">
    <property type="entry name" value="E_motif"/>
    <property type="match status" value="1"/>
</dbReference>
<feature type="repeat" description="PPR" evidence="2">
    <location>
        <begin position="256"/>
        <end position="290"/>
    </location>
</feature>
<evidence type="ECO:0008006" key="5">
    <source>
        <dbReference type="Google" id="ProtNLM"/>
    </source>
</evidence>
<dbReference type="InterPro" id="IPR046960">
    <property type="entry name" value="PPR_At4g14850-like_plant"/>
</dbReference>
<dbReference type="PROSITE" id="PS51375">
    <property type="entry name" value="PPR"/>
    <property type="match status" value="2"/>
</dbReference>
<feature type="repeat" description="PPR" evidence="2">
    <location>
        <begin position="225"/>
        <end position="255"/>
    </location>
</feature>
<dbReference type="Pfam" id="PF13041">
    <property type="entry name" value="PPR_2"/>
    <property type="match status" value="1"/>
</dbReference>
<dbReference type="OrthoDB" id="185373at2759"/>
<dbReference type="GO" id="GO:0003723">
    <property type="term" value="F:RNA binding"/>
    <property type="evidence" value="ECO:0007669"/>
    <property type="project" value="InterPro"/>
</dbReference>
<dbReference type="InterPro" id="IPR002885">
    <property type="entry name" value="PPR_rpt"/>
</dbReference>